<comment type="caution">
    <text evidence="1">The sequence shown here is derived from an EMBL/GenBank/DDBJ whole genome shotgun (WGS) entry which is preliminary data.</text>
</comment>
<proteinExistence type="predicted"/>
<evidence type="ECO:0000313" key="1">
    <source>
        <dbReference type="EMBL" id="GAA2621916.1"/>
    </source>
</evidence>
<protein>
    <submittedName>
        <fullName evidence="1">Uncharacterized protein</fullName>
    </submittedName>
</protein>
<dbReference type="EMBL" id="BAAARJ010000012">
    <property type="protein sequence ID" value="GAA2621916.1"/>
    <property type="molecule type" value="Genomic_DNA"/>
</dbReference>
<organism evidence="1 2">
    <name type="scientific">Streptomyces axinellae</name>
    <dbReference type="NCBI Taxonomy" id="552788"/>
    <lineage>
        <taxon>Bacteria</taxon>
        <taxon>Bacillati</taxon>
        <taxon>Actinomycetota</taxon>
        <taxon>Actinomycetes</taxon>
        <taxon>Kitasatosporales</taxon>
        <taxon>Streptomycetaceae</taxon>
        <taxon>Streptomyces</taxon>
    </lineage>
</organism>
<name>A0ABN3QBG8_9ACTN</name>
<gene>
    <name evidence="1" type="ORF">GCM10009863_40010</name>
</gene>
<accession>A0ABN3QBG8</accession>
<keyword evidence="2" id="KW-1185">Reference proteome</keyword>
<sequence length="83" mass="8875">MPAAEEHRAAGAPLPAVVVVRDQGTGFGGERTRFLKRHGFSLLLACPLAAAGTDPTMDQIQVNTSTRSVQIQSEDDAQLGWWA</sequence>
<reference evidence="1 2" key="1">
    <citation type="journal article" date="2019" name="Int. J. Syst. Evol. Microbiol.">
        <title>The Global Catalogue of Microorganisms (GCM) 10K type strain sequencing project: providing services to taxonomists for standard genome sequencing and annotation.</title>
        <authorList>
            <consortium name="The Broad Institute Genomics Platform"/>
            <consortium name="The Broad Institute Genome Sequencing Center for Infectious Disease"/>
            <person name="Wu L."/>
            <person name="Ma J."/>
        </authorList>
    </citation>
    <scope>NUCLEOTIDE SEQUENCE [LARGE SCALE GENOMIC DNA]</scope>
    <source>
        <strain evidence="1 2">JCM 16373</strain>
    </source>
</reference>
<dbReference type="Proteomes" id="UP001501447">
    <property type="component" value="Unassembled WGS sequence"/>
</dbReference>
<evidence type="ECO:0000313" key="2">
    <source>
        <dbReference type="Proteomes" id="UP001501447"/>
    </source>
</evidence>